<evidence type="ECO:0000313" key="2">
    <source>
        <dbReference type="Proteomes" id="UP000202376"/>
    </source>
</evidence>
<dbReference type="RefSeq" id="YP_473275.1">
    <property type="nucleotide sequence ID" value="NC_007767.1"/>
</dbReference>
<reference evidence="1 2" key="3">
    <citation type="journal article" date="2006" name="J. Gen. Virol.">
        <title>Gene organization and complete sequence of the Hyphantria cunea nucleopolyhedrovirus genome.</title>
        <authorList>
            <person name="Ikeda M."/>
            <person name="Shikata M."/>
            <person name="Shirata N."/>
            <person name="Chaeychomsri S."/>
            <person name="Kobayashi M."/>
        </authorList>
    </citation>
    <scope>NUCLEOTIDE SEQUENCE [LARGE SCALE GENOMIC DNA]</scope>
</reference>
<dbReference type="GeneID" id="3890612"/>
<dbReference type="OrthoDB" id="39902at10239"/>
<protein>
    <submittedName>
        <fullName evidence="1">ORF87 peptide</fullName>
    </submittedName>
</protein>
<keyword evidence="2" id="KW-1185">Reference proteome</keyword>
<gene>
    <name evidence="1" type="ORF">HynVgp087</name>
</gene>
<organismHost>
    <name type="scientific">Lepidoptera</name>
    <name type="common">moths &amp; butterflies</name>
    <dbReference type="NCBI Taxonomy" id="7088"/>
</organismHost>
<organism evidence="1 2">
    <name type="scientific">Hyphantria cunea nuclear polyhedrosis virus</name>
    <name type="common">HcNPV</name>
    <dbReference type="NCBI Taxonomy" id="28288"/>
    <lineage>
        <taxon>Viruses</taxon>
        <taxon>Viruses incertae sedis</taxon>
        <taxon>Naldaviricetes</taxon>
        <taxon>Lefavirales</taxon>
        <taxon>Baculoviridae</taxon>
        <taxon>Alphabaculovirus</taxon>
        <taxon>Alphabaculovirus hycuneae</taxon>
    </lineage>
</organism>
<reference evidence="1 2" key="1">
    <citation type="journal article" date="2002" name="Virus Genes">
        <title>Identification and characterization of Hyphantria cunea nucleopolyhedrovirus homologous repeated regions.</title>
        <authorList>
            <person name="FelipeAlves C.A."/>
            <person name="Ikeda M."/>
            <person name="Kobayashi M."/>
        </authorList>
    </citation>
    <scope>NUCLEOTIDE SEQUENCE [LARGE SCALE GENOMIC DNA]</scope>
</reference>
<dbReference type="Proteomes" id="UP000202376">
    <property type="component" value="Segment"/>
</dbReference>
<accession>Q2NP24</accession>
<reference evidence="1 2" key="2">
    <citation type="journal article" date="2004" name="Virology">
        <title>Identification and functional analysis of Hyphantria cunea nucleopolyhedrovirus iap genes.</title>
        <authorList>
            <person name="Ikeda M."/>
            <person name="Yanagimoto K."/>
            <person name="Kobayashi M."/>
        </authorList>
    </citation>
    <scope>NUCLEOTIDE SEQUENCE [LARGE SCALE GENOMIC DNA]</scope>
</reference>
<name>Q2NP24_NPVHC</name>
<dbReference type="KEGG" id="vg:3890612"/>
<dbReference type="EMBL" id="AP009046">
    <property type="protein sequence ID" value="BAE72376.1"/>
    <property type="molecule type" value="Genomic_DNA"/>
</dbReference>
<evidence type="ECO:0000313" key="1">
    <source>
        <dbReference type="EMBL" id="BAE72376.1"/>
    </source>
</evidence>
<sequence>MIVLRRTPKSRARRRGAPTIICAAAVSTTNRTMTPPCARPLTNCETRCER</sequence>
<proteinExistence type="predicted"/>